<keyword evidence="2" id="KW-0547">Nucleotide-binding</keyword>
<dbReference type="InterPro" id="IPR000719">
    <property type="entry name" value="Prot_kinase_dom"/>
</dbReference>
<evidence type="ECO:0000256" key="2">
    <source>
        <dbReference type="ARBA" id="ARBA00022741"/>
    </source>
</evidence>
<dbReference type="SUPFAM" id="SSF56112">
    <property type="entry name" value="Protein kinase-like (PK-like)"/>
    <property type="match status" value="1"/>
</dbReference>
<dbReference type="GO" id="GO:0004674">
    <property type="term" value="F:protein serine/threonine kinase activity"/>
    <property type="evidence" value="ECO:0007669"/>
    <property type="project" value="TreeGrafter"/>
</dbReference>
<evidence type="ECO:0000256" key="1">
    <source>
        <dbReference type="ARBA" id="ARBA00022679"/>
    </source>
</evidence>
<sequence>MVDFLDERLLEEPSKADQRKYILNLLARICQASRCFPARLRHVPIDSTSRQLVSAGGLGIVYRGNYKGQNVCVKAIRTYNAKESIILPALGRDLALWAQADHPNVLPIYGVYMSDPTMKESICMVSPWADYGDLRCFLKKHPATSCAPLIADIILGLEYLHNVDLVHTELETTNILISNDLRAMIADFGITHILQGSSDTNTGFTGCSNWIAPELVQEHSLPTKASDIWGFACTSFEVPNPANYATNTVLTMGN</sequence>
<evidence type="ECO:0000313" key="6">
    <source>
        <dbReference type="EMBL" id="KAJ3563539.1"/>
    </source>
</evidence>
<dbReference type="Pfam" id="PF07714">
    <property type="entry name" value="PK_Tyr_Ser-Thr"/>
    <property type="match status" value="1"/>
</dbReference>
<keyword evidence="1" id="KW-0808">Transferase</keyword>
<name>A0AAD5VS24_9AGAR</name>
<comment type="caution">
    <text evidence="6">The sequence shown here is derived from an EMBL/GenBank/DDBJ whole genome shotgun (WGS) entry which is preliminary data.</text>
</comment>
<gene>
    <name evidence="6" type="ORF">NP233_g8879</name>
</gene>
<dbReference type="InterPro" id="IPR051681">
    <property type="entry name" value="Ser/Thr_Kinases-Pseudokinases"/>
</dbReference>
<dbReference type="PANTHER" id="PTHR44329">
    <property type="entry name" value="SERINE/THREONINE-PROTEIN KINASE TNNI3K-RELATED"/>
    <property type="match status" value="1"/>
</dbReference>
<dbReference type="AlphaFoldDB" id="A0AAD5VS24"/>
<dbReference type="GO" id="GO:0005524">
    <property type="term" value="F:ATP binding"/>
    <property type="evidence" value="ECO:0007669"/>
    <property type="project" value="UniProtKB-KW"/>
</dbReference>
<accession>A0AAD5VS24</accession>
<dbReference type="InterPro" id="IPR001245">
    <property type="entry name" value="Ser-Thr/Tyr_kinase_cat_dom"/>
</dbReference>
<keyword evidence="7" id="KW-1185">Reference proteome</keyword>
<dbReference type="Gene3D" id="1.10.510.10">
    <property type="entry name" value="Transferase(Phosphotransferase) domain 1"/>
    <property type="match status" value="1"/>
</dbReference>
<evidence type="ECO:0000313" key="7">
    <source>
        <dbReference type="Proteomes" id="UP001213000"/>
    </source>
</evidence>
<dbReference type="PROSITE" id="PS50011">
    <property type="entry name" value="PROTEIN_KINASE_DOM"/>
    <property type="match status" value="1"/>
</dbReference>
<evidence type="ECO:0000256" key="3">
    <source>
        <dbReference type="ARBA" id="ARBA00022777"/>
    </source>
</evidence>
<dbReference type="Proteomes" id="UP001213000">
    <property type="component" value="Unassembled WGS sequence"/>
</dbReference>
<protein>
    <recommendedName>
        <fullName evidence="5">Protein kinase domain-containing protein</fullName>
    </recommendedName>
</protein>
<evidence type="ECO:0000259" key="5">
    <source>
        <dbReference type="PROSITE" id="PS50011"/>
    </source>
</evidence>
<reference evidence="6" key="1">
    <citation type="submission" date="2022-07" db="EMBL/GenBank/DDBJ databases">
        <title>Genome Sequence of Leucocoprinus birnbaumii.</title>
        <authorList>
            <person name="Buettner E."/>
        </authorList>
    </citation>
    <scope>NUCLEOTIDE SEQUENCE</scope>
    <source>
        <strain evidence="6">VT141</strain>
    </source>
</reference>
<dbReference type="PANTHER" id="PTHR44329:SF288">
    <property type="entry name" value="MITOGEN-ACTIVATED PROTEIN KINASE KINASE KINASE 20"/>
    <property type="match status" value="1"/>
</dbReference>
<keyword evidence="4" id="KW-0067">ATP-binding</keyword>
<dbReference type="InterPro" id="IPR011009">
    <property type="entry name" value="Kinase-like_dom_sf"/>
</dbReference>
<evidence type="ECO:0000256" key="4">
    <source>
        <dbReference type="ARBA" id="ARBA00022840"/>
    </source>
</evidence>
<proteinExistence type="predicted"/>
<dbReference type="EMBL" id="JANIEX010000748">
    <property type="protein sequence ID" value="KAJ3563539.1"/>
    <property type="molecule type" value="Genomic_DNA"/>
</dbReference>
<keyword evidence="3" id="KW-0418">Kinase</keyword>
<organism evidence="6 7">
    <name type="scientific">Leucocoprinus birnbaumii</name>
    <dbReference type="NCBI Taxonomy" id="56174"/>
    <lineage>
        <taxon>Eukaryota</taxon>
        <taxon>Fungi</taxon>
        <taxon>Dikarya</taxon>
        <taxon>Basidiomycota</taxon>
        <taxon>Agaricomycotina</taxon>
        <taxon>Agaricomycetes</taxon>
        <taxon>Agaricomycetidae</taxon>
        <taxon>Agaricales</taxon>
        <taxon>Agaricineae</taxon>
        <taxon>Agaricaceae</taxon>
        <taxon>Leucocoprinus</taxon>
    </lineage>
</organism>
<feature type="domain" description="Protein kinase" evidence="5">
    <location>
        <begin position="47"/>
        <end position="254"/>
    </location>
</feature>